<feature type="region of interest" description="Disordered" evidence="2">
    <location>
        <begin position="278"/>
        <end position="303"/>
    </location>
</feature>
<feature type="coiled-coil region" evidence="1">
    <location>
        <begin position="491"/>
        <end position="526"/>
    </location>
</feature>
<proteinExistence type="predicted"/>
<dbReference type="InterPro" id="IPR001623">
    <property type="entry name" value="DnaJ_domain"/>
</dbReference>
<feature type="region of interest" description="Disordered" evidence="2">
    <location>
        <begin position="141"/>
        <end position="171"/>
    </location>
</feature>
<dbReference type="EMBL" id="JBJUIK010000012">
    <property type="protein sequence ID" value="KAL3511014.1"/>
    <property type="molecule type" value="Genomic_DNA"/>
</dbReference>
<keyword evidence="1" id="KW-0175">Coiled coil</keyword>
<comment type="caution">
    <text evidence="4">The sequence shown here is derived from an EMBL/GenBank/DDBJ whole genome shotgun (WGS) entry which is preliminary data.</text>
</comment>
<dbReference type="InterPro" id="IPR036869">
    <property type="entry name" value="J_dom_sf"/>
</dbReference>
<evidence type="ECO:0000313" key="4">
    <source>
        <dbReference type="EMBL" id="KAL3511014.1"/>
    </source>
</evidence>
<dbReference type="Gene3D" id="1.10.287.110">
    <property type="entry name" value="DnaJ domain"/>
    <property type="match status" value="1"/>
</dbReference>
<evidence type="ECO:0000256" key="2">
    <source>
        <dbReference type="SAM" id="MobiDB-lite"/>
    </source>
</evidence>
<dbReference type="PANTHER" id="PTHR36335">
    <property type="entry name" value="CHAPERONE DNAJ-DOMAIN SUPERFAMILY PROTEIN"/>
    <property type="match status" value="1"/>
</dbReference>
<dbReference type="SUPFAM" id="SSF46565">
    <property type="entry name" value="Chaperone J-domain"/>
    <property type="match status" value="1"/>
</dbReference>
<keyword evidence="5" id="KW-1185">Reference proteome</keyword>
<feature type="compositionally biased region" description="Polar residues" evidence="2">
    <location>
        <begin position="215"/>
        <end position="225"/>
    </location>
</feature>
<sequence>MSGASVGCSQPRPCSRRETLRRCRNRRETDNVVLIDVDSDNFNNVIIIDVPESLQNKFRGSRVLRNKGKGPWATVICLDDDEGTHDNNARTGVKVDETVNNGASSSQRTCPLSGNFASSSNAVGDDCEFIQENVSPVKLSKGKRTYSGKGSTNRYGLGAETESGSSDSDYLDCELMEGPSGRLREQWEKASLKRKCDTLNGQSGTKDPKMVFSGSHRNANGTNEHGQPKETTFVDEESKDKEAPANSIPKGDGNLGCSYSKSKEVVVDNDDISQSMFKTQFPDGKADPHCKRDSLTEDPSFDKAEHHSGQYFEKGGSSFYSEEAQVPHRPDYFCGRDWGTPQGNHVEKVFQNKETASVAEPDPSSAVPCGMKNFYNGKANSVEKNPSISQCQHPVNHKVCHINKVQPVQSHSCSVSANEEPVKLVSNSQLEDKKDDSVHCLVGDTILDSEVSMITGREKLKETDEYKKALEEEWASRQRALQIQAEEAQNLRRLRKRRKAENVRLLDMERRQKQRVEEIRETQKKDEENMNLKEVIRAAVRNELKQLELKCHDMASVLQGLGVLDVGVGQHPSSNEVRLAYKRALLTFHPDRASRSDIRQQVEAEEKFKLISRMKEKFLPT</sequence>
<gene>
    <name evidence="4" type="ORF">ACH5RR_030415</name>
</gene>
<organism evidence="4 5">
    <name type="scientific">Cinchona calisaya</name>
    <dbReference type="NCBI Taxonomy" id="153742"/>
    <lineage>
        <taxon>Eukaryota</taxon>
        <taxon>Viridiplantae</taxon>
        <taxon>Streptophyta</taxon>
        <taxon>Embryophyta</taxon>
        <taxon>Tracheophyta</taxon>
        <taxon>Spermatophyta</taxon>
        <taxon>Magnoliopsida</taxon>
        <taxon>eudicotyledons</taxon>
        <taxon>Gunneridae</taxon>
        <taxon>Pentapetalae</taxon>
        <taxon>asterids</taxon>
        <taxon>lamiids</taxon>
        <taxon>Gentianales</taxon>
        <taxon>Rubiaceae</taxon>
        <taxon>Cinchonoideae</taxon>
        <taxon>Cinchoneae</taxon>
        <taxon>Cinchona</taxon>
    </lineage>
</organism>
<evidence type="ECO:0000259" key="3">
    <source>
        <dbReference type="PROSITE" id="PS50076"/>
    </source>
</evidence>
<name>A0ABD2YXJ1_9GENT</name>
<dbReference type="Proteomes" id="UP001630127">
    <property type="component" value="Unassembled WGS sequence"/>
</dbReference>
<accession>A0ABD2YXJ1</accession>
<feature type="domain" description="J" evidence="3">
    <location>
        <begin position="556"/>
        <end position="621"/>
    </location>
</feature>
<dbReference type="PANTHER" id="PTHR36335:SF1">
    <property type="entry name" value="CHAPERONE DNAJ-DOMAIN SUPERFAMILY PROTEIN"/>
    <property type="match status" value="1"/>
</dbReference>
<reference evidence="4 5" key="1">
    <citation type="submission" date="2024-11" db="EMBL/GenBank/DDBJ databases">
        <title>A near-complete genome assembly of Cinchona calisaya.</title>
        <authorList>
            <person name="Lian D.C."/>
            <person name="Zhao X.W."/>
            <person name="Wei L."/>
        </authorList>
    </citation>
    <scope>NUCLEOTIDE SEQUENCE [LARGE SCALE GENOMIC DNA]</scope>
    <source>
        <tissue evidence="4">Nenye</tissue>
    </source>
</reference>
<evidence type="ECO:0000256" key="1">
    <source>
        <dbReference type="SAM" id="Coils"/>
    </source>
</evidence>
<dbReference type="AlphaFoldDB" id="A0ABD2YXJ1"/>
<dbReference type="PROSITE" id="PS50076">
    <property type="entry name" value="DNAJ_2"/>
    <property type="match status" value="1"/>
</dbReference>
<protein>
    <recommendedName>
        <fullName evidence="3">J domain-containing protein</fullName>
    </recommendedName>
</protein>
<evidence type="ECO:0000313" key="5">
    <source>
        <dbReference type="Proteomes" id="UP001630127"/>
    </source>
</evidence>
<feature type="compositionally biased region" description="Basic and acidic residues" evidence="2">
    <location>
        <begin position="284"/>
        <end position="303"/>
    </location>
</feature>
<dbReference type="CDD" id="cd06257">
    <property type="entry name" value="DnaJ"/>
    <property type="match status" value="1"/>
</dbReference>
<feature type="region of interest" description="Disordered" evidence="2">
    <location>
        <begin position="198"/>
        <end position="256"/>
    </location>
</feature>